<organism evidence="3 4">
    <name type="scientific">Cadophora malorum</name>
    <dbReference type="NCBI Taxonomy" id="108018"/>
    <lineage>
        <taxon>Eukaryota</taxon>
        <taxon>Fungi</taxon>
        <taxon>Dikarya</taxon>
        <taxon>Ascomycota</taxon>
        <taxon>Pezizomycotina</taxon>
        <taxon>Leotiomycetes</taxon>
        <taxon>Helotiales</taxon>
        <taxon>Ploettnerulaceae</taxon>
        <taxon>Cadophora</taxon>
    </lineage>
</organism>
<dbReference type="InterPro" id="IPR010730">
    <property type="entry name" value="HET"/>
</dbReference>
<evidence type="ECO:0000256" key="1">
    <source>
        <dbReference type="SAM" id="MobiDB-lite"/>
    </source>
</evidence>
<reference evidence="3" key="1">
    <citation type="submission" date="2021-02" db="EMBL/GenBank/DDBJ databases">
        <title>Genome sequence Cadophora malorum strain M34.</title>
        <authorList>
            <person name="Stefanovic E."/>
            <person name="Vu D."/>
            <person name="Scully C."/>
            <person name="Dijksterhuis J."/>
            <person name="Roader J."/>
            <person name="Houbraken J."/>
        </authorList>
    </citation>
    <scope>NUCLEOTIDE SEQUENCE</scope>
    <source>
        <strain evidence="3">M34</strain>
    </source>
</reference>
<dbReference type="PANTHER" id="PTHR24148">
    <property type="entry name" value="ANKYRIN REPEAT DOMAIN-CONTAINING PROTEIN 39 HOMOLOG-RELATED"/>
    <property type="match status" value="1"/>
</dbReference>
<feature type="domain" description="Heterokaryon incompatibility" evidence="2">
    <location>
        <begin position="86"/>
        <end position="234"/>
    </location>
</feature>
<dbReference type="Proteomes" id="UP000664132">
    <property type="component" value="Unassembled WGS sequence"/>
</dbReference>
<keyword evidence="4" id="KW-1185">Reference proteome</keyword>
<proteinExistence type="predicted"/>
<dbReference type="OrthoDB" id="2157530at2759"/>
<feature type="compositionally biased region" description="Polar residues" evidence="1">
    <location>
        <begin position="1"/>
        <end position="21"/>
    </location>
</feature>
<dbReference type="InterPro" id="IPR052895">
    <property type="entry name" value="HetReg/Transcr_Mod"/>
</dbReference>
<dbReference type="Pfam" id="PF06985">
    <property type="entry name" value="HET"/>
    <property type="match status" value="1"/>
</dbReference>
<name>A0A8H7W7J8_9HELO</name>
<evidence type="ECO:0000313" key="3">
    <source>
        <dbReference type="EMBL" id="KAG4413789.1"/>
    </source>
</evidence>
<dbReference type="PANTHER" id="PTHR24148:SF64">
    <property type="entry name" value="HETEROKARYON INCOMPATIBILITY DOMAIN-CONTAINING PROTEIN"/>
    <property type="match status" value="1"/>
</dbReference>
<accession>A0A8H7W7J8</accession>
<evidence type="ECO:0000313" key="4">
    <source>
        <dbReference type="Proteomes" id="UP000664132"/>
    </source>
</evidence>
<gene>
    <name evidence="3" type="ORF">IFR04_013061</name>
</gene>
<dbReference type="EMBL" id="JAFJYH010000295">
    <property type="protein sequence ID" value="KAG4413789.1"/>
    <property type="molecule type" value="Genomic_DNA"/>
</dbReference>
<protein>
    <recommendedName>
        <fullName evidence="2">Heterokaryon incompatibility domain-containing protein</fullName>
    </recommendedName>
</protein>
<evidence type="ECO:0000259" key="2">
    <source>
        <dbReference type="Pfam" id="PF06985"/>
    </source>
</evidence>
<feature type="region of interest" description="Disordered" evidence="1">
    <location>
        <begin position="1"/>
        <end position="23"/>
    </location>
</feature>
<sequence>MKTLQSLRNESGSLSICSDTSPDVDHENTAAPGSLGLENHDYAYSNLPDKHIRLLRLEAILANTGENSPTLRCKISGFPLTATPKFVAVSYCWGDESNPWYLICSGRRLRVHRNIYDLLLELSQVRCNDWLWIDAICINQGNRDEKNHQIPMMKDIYSQADLVLAWFGPAQDDLIAAWPFIQMLPDVLRSSSRYVNGVVVLQWPEDQQPPSGFLEILRRFICVPFLSRLWVVQEIALAKTVLVLAGSFLVTWNDPYDVAMGLVSQMYLSTRHWASEPILVRMLGAISSILNIGSTRIELQRNDAPSGRDLIPLSRFHIVSKPQDKVYALLGLLGTSTREKLVVDVGKPVEEVYLDWSAYLFNTSRSPWDLLHQAGTSSIAIAGLPSWCFDLSVNCRSGYRHGAFASSEYPAIVRTMIDTEYSVCKPKFEASVQEKTLQVSGWEVDHVKEVIEVPSSVRAANRYDVLTLGLGSREGPVSVGRFMPSNFEGGL</sequence>
<comment type="caution">
    <text evidence="3">The sequence shown here is derived from an EMBL/GenBank/DDBJ whole genome shotgun (WGS) entry which is preliminary data.</text>
</comment>
<dbReference type="AlphaFoldDB" id="A0A8H7W7J8"/>